<accession>A0A2V3UVA9</accession>
<gene>
    <name evidence="2" type="ORF">C7451_11050</name>
</gene>
<name>A0A2V3UVA9_9SPHN</name>
<proteinExistence type="predicted"/>
<dbReference type="AlphaFoldDB" id="A0A2V3UVA9"/>
<protein>
    <submittedName>
        <fullName evidence="2">Suppressor of fused protein SUFU</fullName>
    </submittedName>
</protein>
<keyword evidence="3" id="KW-1185">Reference proteome</keyword>
<reference evidence="2 3" key="1">
    <citation type="submission" date="2018-05" db="EMBL/GenBank/DDBJ databases">
        <title>Genomic Encyclopedia of Type Strains, Phase IV (KMG-IV): sequencing the most valuable type-strain genomes for metagenomic binning, comparative biology and taxonomic classification.</title>
        <authorList>
            <person name="Goeker M."/>
        </authorList>
    </citation>
    <scope>NUCLEOTIDE SEQUENCE [LARGE SCALE GENOMIC DNA]</scope>
    <source>
        <strain evidence="2 3">DSM 3183</strain>
    </source>
</reference>
<organism evidence="2 3">
    <name type="scientific">Blastomonas natatoria</name>
    <dbReference type="NCBI Taxonomy" id="34015"/>
    <lineage>
        <taxon>Bacteria</taxon>
        <taxon>Pseudomonadati</taxon>
        <taxon>Pseudomonadota</taxon>
        <taxon>Alphaproteobacteria</taxon>
        <taxon>Sphingomonadales</taxon>
        <taxon>Sphingomonadaceae</taxon>
        <taxon>Blastomonas</taxon>
    </lineage>
</organism>
<dbReference type="Proteomes" id="UP000248014">
    <property type="component" value="Unassembled WGS sequence"/>
</dbReference>
<evidence type="ECO:0000259" key="1">
    <source>
        <dbReference type="Pfam" id="PF05076"/>
    </source>
</evidence>
<dbReference type="InterPro" id="IPR037181">
    <property type="entry name" value="SUFU_N"/>
</dbReference>
<evidence type="ECO:0000313" key="3">
    <source>
        <dbReference type="Proteomes" id="UP000248014"/>
    </source>
</evidence>
<dbReference type="Pfam" id="PF05076">
    <property type="entry name" value="SUFU"/>
    <property type="match status" value="1"/>
</dbReference>
<dbReference type="SUPFAM" id="SSF103359">
    <property type="entry name" value="Suppressor of Fused, N-terminal domain"/>
    <property type="match status" value="1"/>
</dbReference>
<feature type="domain" description="Suppressor of fused-like" evidence="1">
    <location>
        <begin position="52"/>
        <end position="114"/>
    </location>
</feature>
<sequence length="123" mass="14238">MDLEAVWKIREEEVYLALFGPQCRGIFPLSQQLFSERFGQNDIDPRWLFYGVFEFAPTAERPYWLYVTSGHSNPWEQEPVDYDLEGESGAGVEFTFAVSEQGDWAIQTLQHVLAFDLLLRAGR</sequence>
<dbReference type="InterPro" id="IPR020941">
    <property type="entry name" value="SUFU-like_domain"/>
</dbReference>
<evidence type="ECO:0000313" key="2">
    <source>
        <dbReference type="EMBL" id="PXW73323.1"/>
    </source>
</evidence>
<comment type="caution">
    <text evidence="2">The sequence shown here is derived from an EMBL/GenBank/DDBJ whole genome shotgun (WGS) entry which is preliminary data.</text>
</comment>
<dbReference type="EMBL" id="QJJM01000010">
    <property type="protein sequence ID" value="PXW73323.1"/>
    <property type="molecule type" value="Genomic_DNA"/>
</dbReference>